<evidence type="ECO:0000259" key="2">
    <source>
        <dbReference type="Pfam" id="PF00296"/>
    </source>
</evidence>
<dbReference type="InterPro" id="IPR011251">
    <property type="entry name" value="Luciferase-like_dom"/>
</dbReference>
<accession>A0A4R8RZL7</accession>
<name>A0A4R8RZL7_9MYCO</name>
<dbReference type="AlphaFoldDB" id="A0A4R8RZL7"/>
<comment type="caution">
    <text evidence="3">The sequence shown here is derived from an EMBL/GenBank/DDBJ whole genome shotgun (WGS) entry which is preliminary data.</text>
</comment>
<evidence type="ECO:0000313" key="3">
    <source>
        <dbReference type="EMBL" id="TDZ79185.1"/>
    </source>
</evidence>
<evidence type="ECO:0000313" key="4">
    <source>
        <dbReference type="Proteomes" id="UP000295117"/>
    </source>
</evidence>
<reference evidence="3 4" key="1">
    <citation type="journal article" date="2019" name="Sci. Rep.">
        <title>Extended insight into the Mycobacterium chelonae-abscessus complex through whole genome sequencing of Mycobacterium salmoniphilum outbreak and Mycobacterium salmoniphilum-like strains.</title>
        <authorList>
            <person name="Behra P.R.K."/>
            <person name="Das S."/>
            <person name="Pettersson B.M.F."/>
            <person name="Shirreff L."/>
            <person name="DuCote T."/>
            <person name="Jacobsson K.G."/>
            <person name="Ennis D.G."/>
            <person name="Kirsebom L.A."/>
        </authorList>
    </citation>
    <scope>NUCLEOTIDE SEQUENCE [LARGE SCALE GENOMIC DNA]</scope>
    <source>
        <strain evidence="3 4">DE 4585</strain>
    </source>
</reference>
<dbReference type="CDD" id="cd01097">
    <property type="entry name" value="Tetrahydromethanopterin_reductase"/>
    <property type="match status" value="1"/>
</dbReference>
<evidence type="ECO:0000256" key="1">
    <source>
        <dbReference type="ARBA" id="ARBA00023002"/>
    </source>
</evidence>
<dbReference type="EC" id="1.2.-.-" evidence="3"/>
<dbReference type="SUPFAM" id="SSF51679">
    <property type="entry name" value="Bacterial luciferase-like"/>
    <property type="match status" value="1"/>
</dbReference>
<keyword evidence="1 3" id="KW-0560">Oxidoreductase</keyword>
<dbReference type="PANTHER" id="PTHR43244">
    <property type="match status" value="1"/>
</dbReference>
<sequence length="356" mass="37773">MAAYQHKTTFYRKLACRRSIISGAAATRAGIAARTRGVGQEVKLGVAIGRPLSVQSDTNLVDAFIAHGRRVTEAGVGTLWLGQMYHYDAITMAALVGQAIPAEKLRAVGVSVIPINPRHPIEVSAAAQTAQGATRGRFQLGLGLGAPVIEGPSYGLRVDKPIRRLREYLTTLRQLLDTGTADFSGETLTVAPKFTTLQPGGENIPVLVAAMAPQALRATGELADGTIPLHAGPRALSQDIVPVIDGAAERAGRPRPRVIAGVAVIVTSDPERVRALAIDDMAFYESIPSYRKVLDAEGVQHTGELAIIGDEQHVAKELQRYFDAGATEVFASHTELGGPEDEARTLALLGELSRGN</sequence>
<dbReference type="EMBL" id="PECH01000008">
    <property type="protein sequence ID" value="TDZ79185.1"/>
    <property type="molecule type" value="Genomic_DNA"/>
</dbReference>
<gene>
    <name evidence="3" type="ORF">DE4585_02920</name>
</gene>
<dbReference type="InterPro" id="IPR036661">
    <property type="entry name" value="Luciferase-like_sf"/>
</dbReference>
<dbReference type="NCBIfam" id="TIGR03564">
    <property type="entry name" value="F420_MSMEG_4879"/>
    <property type="match status" value="1"/>
</dbReference>
<feature type="domain" description="Luciferase-like" evidence="2">
    <location>
        <begin position="61"/>
        <end position="343"/>
    </location>
</feature>
<protein>
    <submittedName>
        <fullName evidence="3">Phthiodiolone/phenolphthiodiolone dimycocerosates ketoreductase</fullName>
        <ecNumber evidence="3">1.2.-.-</ecNumber>
    </submittedName>
</protein>
<dbReference type="Proteomes" id="UP000295117">
    <property type="component" value="Unassembled WGS sequence"/>
</dbReference>
<dbReference type="InterPro" id="IPR019910">
    <property type="entry name" value="Lucif-like_OxRdtase_MSMEG_4879"/>
</dbReference>
<proteinExistence type="predicted"/>
<organism evidence="3 4">
    <name type="scientific">Mycobacteroides salmoniphilum</name>
    <dbReference type="NCBI Taxonomy" id="404941"/>
    <lineage>
        <taxon>Bacteria</taxon>
        <taxon>Bacillati</taxon>
        <taxon>Actinomycetota</taxon>
        <taxon>Actinomycetes</taxon>
        <taxon>Mycobacteriales</taxon>
        <taxon>Mycobacteriaceae</taxon>
        <taxon>Mycobacteroides</taxon>
    </lineage>
</organism>
<dbReference type="GO" id="GO:0016705">
    <property type="term" value="F:oxidoreductase activity, acting on paired donors, with incorporation or reduction of molecular oxygen"/>
    <property type="evidence" value="ECO:0007669"/>
    <property type="project" value="InterPro"/>
</dbReference>
<dbReference type="Pfam" id="PF00296">
    <property type="entry name" value="Bac_luciferase"/>
    <property type="match status" value="1"/>
</dbReference>
<dbReference type="InterPro" id="IPR050564">
    <property type="entry name" value="F420-G6PD/mer"/>
</dbReference>
<dbReference type="PANTHER" id="PTHR43244:SF1">
    <property type="entry name" value="5,10-METHYLENETETRAHYDROMETHANOPTERIN REDUCTASE"/>
    <property type="match status" value="1"/>
</dbReference>
<dbReference type="Gene3D" id="3.20.20.30">
    <property type="entry name" value="Luciferase-like domain"/>
    <property type="match status" value="1"/>
</dbReference>